<feature type="compositionally biased region" description="Polar residues" evidence="1">
    <location>
        <begin position="514"/>
        <end position="524"/>
    </location>
</feature>
<feature type="compositionally biased region" description="Low complexity" evidence="1">
    <location>
        <begin position="394"/>
        <end position="403"/>
    </location>
</feature>
<dbReference type="AlphaFoldDB" id="A0A1Y2FP00"/>
<feature type="compositionally biased region" description="Low complexity" evidence="1">
    <location>
        <begin position="317"/>
        <end position="330"/>
    </location>
</feature>
<feature type="region of interest" description="Disordered" evidence="1">
    <location>
        <begin position="121"/>
        <end position="190"/>
    </location>
</feature>
<evidence type="ECO:0000313" key="4">
    <source>
        <dbReference type="Proteomes" id="UP000193685"/>
    </source>
</evidence>
<dbReference type="OrthoDB" id="5426152at2759"/>
<evidence type="ECO:0000313" key="3">
    <source>
        <dbReference type="EMBL" id="ORY85732.1"/>
    </source>
</evidence>
<reference evidence="3 4" key="1">
    <citation type="submission" date="2016-07" db="EMBL/GenBank/DDBJ databases">
        <title>Pervasive Adenine N6-methylation of Active Genes in Fungi.</title>
        <authorList>
            <consortium name="DOE Joint Genome Institute"/>
            <person name="Mondo S.J."/>
            <person name="Dannebaum R.O."/>
            <person name="Kuo R.C."/>
            <person name="Labutti K."/>
            <person name="Haridas S."/>
            <person name="Kuo A."/>
            <person name="Salamov A."/>
            <person name="Ahrendt S.R."/>
            <person name="Lipzen A."/>
            <person name="Sullivan W."/>
            <person name="Andreopoulos W.B."/>
            <person name="Clum A."/>
            <person name="Lindquist E."/>
            <person name="Daum C."/>
            <person name="Ramamoorthy G.K."/>
            <person name="Gryganskyi A."/>
            <person name="Culley D."/>
            <person name="Magnuson J.K."/>
            <person name="James T.Y."/>
            <person name="O'Malley M.A."/>
            <person name="Stajich J.E."/>
            <person name="Spatafora J.W."/>
            <person name="Visel A."/>
            <person name="Grigoriev I.V."/>
        </authorList>
    </citation>
    <scope>NUCLEOTIDE SEQUENCE [LARGE SCALE GENOMIC DNA]</scope>
    <source>
        <strain evidence="3 4">12-1054</strain>
    </source>
</reference>
<accession>A0A1Y2FP00</accession>
<dbReference type="InterPro" id="IPR014752">
    <property type="entry name" value="Arrestin-like_C"/>
</dbReference>
<feature type="compositionally biased region" description="Low complexity" evidence="1">
    <location>
        <begin position="140"/>
        <end position="155"/>
    </location>
</feature>
<feature type="region of interest" description="Disordered" evidence="1">
    <location>
        <begin position="382"/>
        <end position="413"/>
    </location>
</feature>
<name>A0A1Y2FP00_PROLT</name>
<feature type="region of interest" description="Disordered" evidence="1">
    <location>
        <begin position="1"/>
        <end position="39"/>
    </location>
</feature>
<dbReference type="RefSeq" id="XP_040727214.1">
    <property type="nucleotide sequence ID" value="XM_040866604.1"/>
</dbReference>
<sequence>MHRNSFSGPPLPSKPLEYTPAEHLQHQQQQMQQSRDKQYYPAQAQIGSYYDDHQSERFFRERLQNVHLSSERVPQSYAEQPLPRPRSAIQYNASQPRYATQQQTLLKQPLVEPFDIQEARGHLHHPQQDMRERRMSTGQRTSPSRTPTNTTINSSASSLRPLSVADAGSSVRTNETAHSKSSSKASAGRITRKPVVLDVEMAPTRPLRKYHSPDDLDRLIPRKEANSGAYVPRPLPSELRLQQKKAEQRPYPNASSQSTPRALSPIQTQFAPRNLPTSPHTSDSYSSLPRQSPHSAGYQTLTMPTSPMEQQRLAGFRPRTPQTTSPPSRQNSIPLQMPMHPSLLKSQSSPEAFFPHAQLRPQYTVRPGSISPERGEQIRMTRSTQYEDRRNSTSFVPSSVNSLPSPPTHSPQMPEPLYRHPISELESYYQGRIPSPDRSTRFPDTPYEYDVSSSPVDEIDRQATVPPEIQARRGRQRGEVLIESDLPAMPPLFEAPPALQPLPPTSGPVRHLPSASQAGLQQSPVVPLSPKKQSSRDSMRMEHDPLQSIKVLPVEPVKRPALCLEERFHPTSFAKSSKLKVKVRVGQVPFVAGGEIFGYLEISSDEGFRAALGSTQVLVGEIGVEVLGCEEISHPETGHEPRSLTFLFGKKVFQDRADMHPSRSGQQHVVTSAVTLMPPPDADGYRQPSKGTTGFPFAFVLPVDAPSSADLGIARIRYTVTGYVTVKLQGSFETIATSLPVRVVEAWDMHNPVYNNPVEASQGRDIANYNEVYVNASLPKSLFLEGDEMYGHIRIANHGARKVREVKFYLMNRLTFFGDKRQHAREVNPADDWSIDSEAVSIAEPHLITKGSENTWQFKLEVPEDKCLTIRNTALFEVTPFVLVKISTGPLFKSIKVALPSICIADRASMIEDTQVAPTHRSGGKVKFLVPNLYKFQRIINGEPQLGQMGGVETSDLMTYVDAHARVQALS</sequence>
<feature type="compositionally biased region" description="Basic and acidic residues" evidence="1">
    <location>
        <begin position="121"/>
        <end position="135"/>
    </location>
</feature>
<feature type="compositionally biased region" description="Basic and acidic residues" evidence="1">
    <location>
        <begin position="211"/>
        <end position="225"/>
    </location>
</feature>
<gene>
    <name evidence="3" type="ORF">BCR37DRAFT_248635</name>
</gene>
<dbReference type="Gene3D" id="2.60.40.640">
    <property type="match status" value="2"/>
</dbReference>
<dbReference type="Pfam" id="PF02752">
    <property type="entry name" value="Arrestin_C"/>
    <property type="match status" value="1"/>
</dbReference>
<feature type="compositionally biased region" description="Basic and acidic residues" evidence="1">
    <location>
        <begin position="382"/>
        <end position="391"/>
    </location>
</feature>
<keyword evidence="4" id="KW-1185">Reference proteome</keyword>
<dbReference type="STRING" id="56484.A0A1Y2FP00"/>
<evidence type="ECO:0000256" key="1">
    <source>
        <dbReference type="SAM" id="MobiDB-lite"/>
    </source>
</evidence>
<feature type="region of interest" description="Disordered" evidence="1">
    <location>
        <begin position="492"/>
        <end position="538"/>
    </location>
</feature>
<dbReference type="Proteomes" id="UP000193685">
    <property type="component" value="Unassembled WGS sequence"/>
</dbReference>
<feature type="compositionally biased region" description="Polar residues" evidence="1">
    <location>
        <begin position="253"/>
        <end position="304"/>
    </location>
</feature>
<organism evidence="3 4">
    <name type="scientific">Protomyces lactucae-debilis</name>
    <dbReference type="NCBI Taxonomy" id="2754530"/>
    <lineage>
        <taxon>Eukaryota</taxon>
        <taxon>Fungi</taxon>
        <taxon>Dikarya</taxon>
        <taxon>Ascomycota</taxon>
        <taxon>Taphrinomycotina</taxon>
        <taxon>Taphrinomycetes</taxon>
        <taxon>Taphrinales</taxon>
        <taxon>Protomycetaceae</taxon>
        <taxon>Protomyces</taxon>
    </lineage>
</organism>
<feature type="region of interest" description="Disordered" evidence="1">
    <location>
        <begin position="206"/>
        <end position="304"/>
    </location>
</feature>
<evidence type="ECO:0000259" key="2">
    <source>
        <dbReference type="Pfam" id="PF02752"/>
    </source>
</evidence>
<dbReference type="GeneID" id="63783203"/>
<feature type="domain" description="Arrestin C-terminal-like" evidence="2">
    <location>
        <begin position="770"/>
        <end position="900"/>
    </location>
</feature>
<dbReference type="InterPro" id="IPR011022">
    <property type="entry name" value="Arrestin_C-like"/>
</dbReference>
<comment type="caution">
    <text evidence="3">The sequence shown here is derived from an EMBL/GenBank/DDBJ whole genome shotgun (WGS) entry which is preliminary data.</text>
</comment>
<proteinExistence type="predicted"/>
<dbReference type="EMBL" id="MCFI01000004">
    <property type="protein sequence ID" value="ORY85732.1"/>
    <property type="molecule type" value="Genomic_DNA"/>
</dbReference>
<protein>
    <recommendedName>
        <fullName evidence="2">Arrestin C-terminal-like domain-containing protein</fullName>
    </recommendedName>
</protein>
<feature type="region of interest" description="Disordered" evidence="1">
    <location>
        <begin position="315"/>
        <end position="334"/>
    </location>
</feature>
<feature type="compositionally biased region" description="Pro residues" evidence="1">
    <location>
        <begin position="492"/>
        <end position="506"/>
    </location>
</feature>